<feature type="transmembrane region" description="Helical" evidence="8">
    <location>
        <begin position="89"/>
        <end position="112"/>
    </location>
</feature>
<evidence type="ECO:0000256" key="6">
    <source>
        <dbReference type="ARBA" id="ARBA00022989"/>
    </source>
</evidence>
<evidence type="ECO:0000313" key="10">
    <source>
        <dbReference type="EMBL" id="MDY0884372.1"/>
    </source>
</evidence>
<dbReference type="SUPFAM" id="SSF161098">
    <property type="entry name" value="MetI-like"/>
    <property type="match status" value="1"/>
</dbReference>
<evidence type="ECO:0000256" key="3">
    <source>
        <dbReference type="ARBA" id="ARBA00022448"/>
    </source>
</evidence>
<gene>
    <name evidence="10" type="ORF">SMD27_16125</name>
</gene>
<keyword evidence="3 8" id="KW-0813">Transport</keyword>
<comment type="subcellular location">
    <subcellularLocation>
        <location evidence="1 8">Cell membrane</location>
        <topology evidence="1 8">Multi-pass membrane protein</topology>
    </subcellularLocation>
</comment>
<evidence type="ECO:0000256" key="1">
    <source>
        <dbReference type="ARBA" id="ARBA00004651"/>
    </source>
</evidence>
<evidence type="ECO:0000256" key="7">
    <source>
        <dbReference type="ARBA" id="ARBA00023136"/>
    </source>
</evidence>
<proteinExistence type="inferred from homology"/>
<keyword evidence="11" id="KW-1185">Reference proteome</keyword>
<feature type="transmembrane region" description="Helical" evidence="8">
    <location>
        <begin position="48"/>
        <end position="77"/>
    </location>
</feature>
<feature type="transmembrane region" description="Helical" evidence="8">
    <location>
        <begin position="241"/>
        <end position="264"/>
    </location>
</feature>
<comment type="caution">
    <text evidence="10">The sequence shown here is derived from an EMBL/GenBank/DDBJ whole genome shotgun (WGS) entry which is preliminary data.</text>
</comment>
<comment type="similarity">
    <text evidence="2">Belongs to the binding-protein-dependent transport system permease family. CysTW subfamily.</text>
</comment>
<dbReference type="Gene3D" id="1.10.3720.10">
    <property type="entry name" value="MetI-like"/>
    <property type="match status" value="1"/>
</dbReference>
<dbReference type="InterPro" id="IPR000515">
    <property type="entry name" value="MetI-like"/>
</dbReference>
<dbReference type="CDD" id="cd06261">
    <property type="entry name" value="TM_PBP2"/>
    <property type="match status" value="1"/>
</dbReference>
<keyword evidence="7 8" id="KW-0472">Membrane</keyword>
<feature type="transmembrane region" description="Helical" evidence="8">
    <location>
        <begin position="184"/>
        <end position="205"/>
    </location>
</feature>
<keyword evidence="6 8" id="KW-1133">Transmembrane helix</keyword>
<feature type="transmembrane region" description="Helical" evidence="8">
    <location>
        <begin position="140"/>
        <end position="163"/>
    </location>
</feature>
<feature type="transmembrane region" description="Helical" evidence="8">
    <location>
        <begin position="7"/>
        <end position="28"/>
    </location>
</feature>
<keyword evidence="5 8" id="KW-0812">Transmembrane</keyword>
<organism evidence="10 11">
    <name type="scientific">Dongia soli</name>
    <dbReference type="NCBI Taxonomy" id="600628"/>
    <lineage>
        <taxon>Bacteria</taxon>
        <taxon>Pseudomonadati</taxon>
        <taxon>Pseudomonadota</taxon>
        <taxon>Alphaproteobacteria</taxon>
        <taxon>Rhodospirillales</taxon>
        <taxon>Dongiaceae</taxon>
        <taxon>Dongia</taxon>
    </lineage>
</organism>
<evidence type="ECO:0000256" key="5">
    <source>
        <dbReference type="ARBA" id="ARBA00022692"/>
    </source>
</evidence>
<dbReference type="RefSeq" id="WP_320509437.1">
    <property type="nucleotide sequence ID" value="NZ_JAXCLW010000004.1"/>
</dbReference>
<dbReference type="PANTHER" id="PTHR42929:SF5">
    <property type="entry name" value="ABC TRANSPORTER PERMEASE PROTEIN"/>
    <property type="match status" value="1"/>
</dbReference>
<keyword evidence="4" id="KW-1003">Cell membrane</keyword>
<dbReference type="Pfam" id="PF00528">
    <property type="entry name" value="BPD_transp_1"/>
    <property type="match status" value="1"/>
</dbReference>
<accession>A0ABU5EDI6</accession>
<evidence type="ECO:0000259" key="9">
    <source>
        <dbReference type="PROSITE" id="PS50928"/>
    </source>
</evidence>
<dbReference type="InterPro" id="IPR035906">
    <property type="entry name" value="MetI-like_sf"/>
</dbReference>
<dbReference type="PANTHER" id="PTHR42929">
    <property type="entry name" value="INNER MEMBRANE ABC TRANSPORTER PERMEASE PROTEIN YDCU-RELATED-RELATED"/>
    <property type="match status" value="1"/>
</dbReference>
<evidence type="ECO:0000256" key="4">
    <source>
        <dbReference type="ARBA" id="ARBA00022475"/>
    </source>
</evidence>
<name>A0ABU5EDI6_9PROT</name>
<evidence type="ECO:0000256" key="8">
    <source>
        <dbReference type="RuleBase" id="RU363032"/>
    </source>
</evidence>
<evidence type="ECO:0000313" key="11">
    <source>
        <dbReference type="Proteomes" id="UP001279642"/>
    </source>
</evidence>
<evidence type="ECO:0000256" key="2">
    <source>
        <dbReference type="ARBA" id="ARBA00007069"/>
    </source>
</evidence>
<feature type="domain" description="ABC transmembrane type-1" evidence="9">
    <location>
        <begin position="54"/>
        <end position="260"/>
    </location>
</feature>
<dbReference type="Proteomes" id="UP001279642">
    <property type="component" value="Unassembled WGS sequence"/>
</dbReference>
<dbReference type="EMBL" id="JAXCLW010000004">
    <property type="protein sequence ID" value="MDY0884372.1"/>
    <property type="molecule type" value="Genomic_DNA"/>
</dbReference>
<sequence length="272" mass="30136">MSRNAWLIVPAIVVILCFFFYPVSWLLIDSFSRPKWGIQNYEAVLGRLVYLKVLLNTFTISAGTTFWCAVIGYPVAYTMAHCSKRARRLLIFVVLIPFWTSLLVRTFAWMVLLQKTGLINQTLLTLGVITEPVALIYNRIGVYIGMVQVLLPFLIFPLFSVMLRIDRNYSFAAATLGAPPVRNFFRIYLPLTLPGLVSGGTLVFVSSLGYYITPALLGGPADLMIAQLIERQISTSGNWGMAGALAVLLLVATAICLGVVHRIIGVKTAWGR</sequence>
<reference evidence="10 11" key="1">
    <citation type="journal article" date="2016" name="Antonie Van Leeuwenhoek">
        <title>Dongia soli sp. nov., isolated from soil from Dokdo, Korea.</title>
        <authorList>
            <person name="Kim D.U."/>
            <person name="Lee H."/>
            <person name="Kim H."/>
            <person name="Kim S.G."/>
            <person name="Ka J.O."/>
        </authorList>
    </citation>
    <scope>NUCLEOTIDE SEQUENCE [LARGE SCALE GENOMIC DNA]</scope>
    <source>
        <strain evidence="10 11">D78</strain>
    </source>
</reference>
<protein>
    <submittedName>
        <fullName evidence="10">ABC transporter permease</fullName>
    </submittedName>
</protein>
<dbReference type="PROSITE" id="PS50928">
    <property type="entry name" value="ABC_TM1"/>
    <property type="match status" value="1"/>
</dbReference>